<evidence type="ECO:0000313" key="1">
    <source>
        <dbReference type="EMBL" id="XCG96690.1"/>
    </source>
</evidence>
<sequence length="179" mass="19962">MEKTMFHIESCVPGINYTVESDEGLYLEGGRIESQEVAAVLKCDTNVCGTSWTDLHFLGRGIDVDSLAWEKACEHAESMLGDDDWDDEDGDEKYCNAGVEGSFFVYWPGHSCNLVNGGSPFHSVIERAIYLGYIQIADEKAIINLRDLKTFIYIPDAETILYVEEGLKSGWKVSGVVYL</sequence>
<name>A0AAU8EEP5_9VIRU</name>
<proteinExistence type="predicted"/>
<accession>A0AAU8EEP5</accession>
<dbReference type="EMBL" id="PP848849">
    <property type="protein sequence ID" value="XCG96690.1"/>
    <property type="molecule type" value="Genomic_DNA"/>
</dbReference>
<reference evidence="1" key="1">
    <citation type="submission" date="2024-05" db="EMBL/GenBank/DDBJ databases">
        <authorList>
            <person name="Ferriol-Gonzalez C."/>
            <person name="Concha-Eloko R."/>
            <person name="Bernabeu-Gimeno M."/>
            <person name="Fernandez-Cuenca F."/>
            <person name="Canada-Garcia J.E."/>
            <person name="Garcia-Cobos S."/>
            <person name="Sanjuan R."/>
            <person name="Domingo-Calap P."/>
        </authorList>
    </citation>
    <scope>NUCLEOTIDE SEQUENCE</scope>
</reference>
<organism evidence="1">
    <name type="scientific">Klebsiella phage vB_Kpn24-P3</name>
    <dbReference type="NCBI Taxonomy" id="3230853"/>
    <lineage>
        <taxon>Viruses</taxon>
    </lineage>
</organism>
<gene>
    <name evidence="1" type="ORF">vBKpn24P3_131</name>
</gene>
<protein>
    <submittedName>
        <fullName evidence="1">Uncharacterized protein</fullName>
    </submittedName>
</protein>